<dbReference type="PANTHER" id="PTHR36681:SF3">
    <property type="entry name" value="NUCLEAR GTPASE, GERMINAL CENTER-ASSOCIATED, TANDEM DUPLICATE 3"/>
    <property type="match status" value="1"/>
</dbReference>
<feature type="domain" description="DUF7605" evidence="4">
    <location>
        <begin position="744"/>
        <end position="903"/>
    </location>
</feature>
<evidence type="ECO:0000259" key="4">
    <source>
        <dbReference type="Pfam" id="PF24564"/>
    </source>
</evidence>
<feature type="domain" description="Dynamin N-terminal" evidence="3">
    <location>
        <begin position="92"/>
        <end position="335"/>
    </location>
</feature>
<dbReference type="EMBL" id="KB456260">
    <property type="protein sequence ID" value="EMF16884.1"/>
    <property type="molecule type" value="Genomic_DNA"/>
</dbReference>
<evidence type="ECO:0000256" key="1">
    <source>
        <dbReference type="SAM" id="Coils"/>
    </source>
</evidence>
<dbReference type="RefSeq" id="XP_016765005.1">
    <property type="nucleotide sequence ID" value="XM_016908514.1"/>
</dbReference>
<dbReference type="GeneID" id="27905651"/>
<protein>
    <recommendedName>
        <fullName evidence="7">Nuclear GTPase SLIP-GC</fullName>
    </recommendedName>
</protein>
<feature type="compositionally biased region" description="Acidic residues" evidence="2">
    <location>
        <begin position="1014"/>
        <end position="1047"/>
    </location>
</feature>
<feature type="region of interest" description="Disordered" evidence="2">
    <location>
        <begin position="435"/>
        <end position="487"/>
    </location>
</feature>
<dbReference type="InterPro" id="IPR056024">
    <property type="entry name" value="DUF7605"/>
</dbReference>
<dbReference type="InterPro" id="IPR027417">
    <property type="entry name" value="P-loop_NTPase"/>
</dbReference>
<name>N1QMV6_SPHMS</name>
<proteinExistence type="predicted"/>
<keyword evidence="1" id="KW-0175">Coiled coil</keyword>
<dbReference type="SUPFAM" id="SSF52540">
    <property type="entry name" value="P-loop containing nucleoside triphosphate hydrolases"/>
    <property type="match status" value="1"/>
</dbReference>
<dbReference type="Pfam" id="PF00350">
    <property type="entry name" value="Dynamin_N"/>
    <property type="match status" value="1"/>
</dbReference>
<accession>N1QMV6</accession>
<dbReference type="STRING" id="692275.N1QMV6"/>
<dbReference type="InterPro" id="IPR045063">
    <property type="entry name" value="Dynamin_N"/>
</dbReference>
<gene>
    <name evidence="5" type="ORF">SEPMUDRAFT_32857</name>
</gene>
<sequence length="1058" mass="118097">MPEQEYLPHPQEPLFSAQDDYDLDCAERGVPLAQLANEETPERLEAGVSIGLKVLSELESAMKKLGANEDATAYLNLIDRTRKEAVQTRTVVGVVGNTGAGKSSVINALLDEERLVPTNCMRACTAVVTELSYNHSSNEAAKYRAEIEFIKPEEWRKELNVLFKEVFDDEGRISKEVSNPDSEAGVAYAKMRSVYNKKTREMLSNSSVQTLMNDKKVRSVLGTTRKINARDPSTFYKSLQRIIDSKEKGQEKLDKNGNINHNVKREFEHWPLIKVVKIYLKAPALSTGAVIVDLPGVHDSNAARAAVAEGYMKQCTGLWIVAPINRAVDDKAAKTLLGDTFKRQLKFDGTYSAVSFICSKTDDISRTEAADSLQLGDQMTELDARLNLIDEERRKVKRKKKEAEDHFEDQEAVYDEVDGSLEVWEELMSQLENGKTVYAPQQDRSKKRKLSSSSPPPRKRPHRAIDSDDDTGEAVETASDPERQALTEEDIAKKLGELKQLKKEARNAKNDAKARIGDVGHELKRLDEEEDELEAKKSAICIAGRNEYSRGAIRLDFAKGIKELDEEEAQDSDDFNPEEDLRDYDEVARSLPVFCVSSRAYQKLSGRMKNDNAVPGFTQLSETEIPQLQAHAKKLTVKGRQANCRRFLNSLKQLMLSLALWSSDDGTGNNLTLQQRDVEKTFLSRKLKELEVHLDKVVETTLSDVAEEMSEQLLAKLTGSAVDAAVRAAGPKAESWGMPKPDGGLHWSTYRATVRRNGNYAGSSGPRDFNAELAEPIYKHLASAWEKTFQRRLPSILQSFKRSATSVVKQFHTAVETRTRERGTGAARLNLLAQQLDQYSATFGDLCSKAVTSLNEGQRDINREFVPAIAVAMEPAYNEASEEKGTGSFKRMKGRVNDHVTTSKQQMFHSAAEQVRRSLLKLCGTIKESMLCKADEVYLAMQRDYTSVLSGVNVGDIQLSREERATRREVDQLITGADEHFAEVMQGELDELKDKFDAQMPIVEKDQDVADDHMDVDDFEDVDSESDADEDDDGSDGAESAQLEEQEMGGATPTADDT</sequence>
<dbReference type="PANTHER" id="PTHR36681">
    <property type="entry name" value="NUCLEAR GTPASE, GERMINAL CENTER-ASSOCIATED, TANDEM DUPLICATE 3"/>
    <property type="match status" value="1"/>
</dbReference>
<dbReference type="OrthoDB" id="3598281at2759"/>
<evidence type="ECO:0000313" key="5">
    <source>
        <dbReference type="EMBL" id="EMF16884.1"/>
    </source>
</evidence>
<dbReference type="Pfam" id="PF24564">
    <property type="entry name" value="DUF7605"/>
    <property type="match status" value="1"/>
</dbReference>
<dbReference type="Proteomes" id="UP000016931">
    <property type="component" value="Unassembled WGS sequence"/>
</dbReference>
<evidence type="ECO:0000259" key="3">
    <source>
        <dbReference type="Pfam" id="PF00350"/>
    </source>
</evidence>
<dbReference type="Gene3D" id="3.40.50.300">
    <property type="entry name" value="P-loop containing nucleotide triphosphate hydrolases"/>
    <property type="match status" value="1"/>
</dbReference>
<evidence type="ECO:0000256" key="2">
    <source>
        <dbReference type="SAM" id="MobiDB-lite"/>
    </source>
</evidence>
<dbReference type="AlphaFoldDB" id="N1QMV6"/>
<feature type="region of interest" description="Disordered" evidence="2">
    <location>
        <begin position="1005"/>
        <end position="1058"/>
    </location>
</feature>
<evidence type="ECO:0008006" key="7">
    <source>
        <dbReference type="Google" id="ProtNLM"/>
    </source>
</evidence>
<organism evidence="5 6">
    <name type="scientific">Sphaerulina musiva (strain SO2202)</name>
    <name type="common">Poplar stem canker fungus</name>
    <name type="synonym">Septoria musiva</name>
    <dbReference type="NCBI Taxonomy" id="692275"/>
    <lineage>
        <taxon>Eukaryota</taxon>
        <taxon>Fungi</taxon>
        <taxon>Dikarya</taxon>
        <taxon>Ascomycota</taxon>
        <taxon>Pezizomycotina</taxon>
        <taxon>Dothideomycetes</taxon>
        <taxon>Dothideomycetidae</taxon>
        <taxon>Mycosphaerellales</taxon>
        <taxon>Mycosphaerellaceae</taxon>
        <taxon>Sphaerulina</taxon>
    </lineage>
</organism>
<dbReference type="OMA" id="VAQGYMK"/>
<reference evidence="5 6" key="1">
    <citation type="journal article" date="2012" name="PLoS Pathog.">
        <title>Diverse lifestyles and strategies of plant pathogenesis encoded in the genomes of eighteen Dothideomycetes fungi.</title>
        <authorList>
            <person name="Ohm R.A."/>
            <person name="Feau N."/>
            <person name="Henrissat B."/>
            <person name="Schoch C.L."/>
            <person name="Horwitz B.A."/>
            <person name="Barry K.W."/>
            <person name="Condon B.J."/>
            <person name="Copeland A.C."/>
            <person name="Dhillon B."/>
            <person name="Glaser F."/>
            <person name="Hesse C.N."/>
            <person name="Kosti I."/>
            <person name="LaButti K."/>
            <person name="Lindquist E.A."/>
            <person name="Lucas S."/>
            <person name="Salamov A.A."/>
            <person name="Bradshaw R.E."/>
            <person name="Ciuffetti L."/>
            <person name="Hamelin R.C."/>
            <person name="Kema G.H.J."/>
            <person name="Lawrence C."/>
            <person name="Scott J.A."/>
            <person name="Spatafora J.W."/>
            <person name="Turgeon B.G."/>
            <person name="de Wit P.J.G.M."/>
            <person name="Zhong S."/>
            <person name="Goodwin S.B."/>
            <person name="Grigoriev I.V."/>
        </authorList>
    </citation>
    <scope>NUCLEOTIDE SEQUENCE [LARGE SCALE GENOMIC DNA]</scope>
    <source>
        <strain evidence="5 6">SO2202</strain>
    </source>
</reference>
<keyword evidence="6" id="KW-1185">Reference proteome</keyword>
<dbReference type="HOGENOM" id="CLU_005249_4_1_1"/>
<feature type="coiled-coil region" evidence="1">
    <location>
        <begin position="379"/>
        <end position="413"/>
    </location>
</feature>
<dbReference type="eggNOG" id="ENOG502QU12">
    <property type="taxonomic scope" value="Eukaryota"/>
</dbReference>
<evidence type="ECO:0000313" key="6">
    <source>
        <dbReference type="Proteomes" id="UP000016931"/>
    </source>
</evidence>